<sequence length="124" mass="13510">MVKGIDVRISQLSFGHGSTPVLKAALFPNGGTTYVAFRPDPDNGMIETYRHYGAVTQVPDDLGLVYAKVIDTLPAGTYAGDFSAEAIQEFNMDYVLTTYRPHSGGTRISRAFPFLKISSYGRLA</sequence>
<proteinExistence type="predicted"/>
<dbReference type="AlphaFoldDB" id="A0A0F5PT47"/>
<reference evidence="2 4" key="2">
    <citation type="submission" date="2016-10" db="EMBL/GenBank/DDBJ databases">
        <authorList>
            <person name="de Groot N.N."/>
        </authorList>
    </citation>
    <scope>NUCLEOTIDE SEQUENCE [LARGE SCALE GENOMIC DNA]</scope>
    <source>
        <strain evidence="2 4">CGMCC 1.10210</strain>
    </source>
</reference>
<reference evidence="1 3" key="1">
    <citation type="submission" date="2015-03" db="EMBL/GenBank/DDBJ databases">
        <authorList>
            <person name="Lepp D."/>
            <person name="Hassan Y.I."/>
            <person name="Li X.-Z."/>
            <person name="Zhou T."/>
        </authorList>
    </citation>
    <scope>NUCLEOTIDE SEQUENCE [LARGE SCALE GENOMIC DNA]</scope>
    <source>
        <strain evidence="1 3">Cr7-05</strain>
    </source>
</reference>
<evidence type="ECO:0000313" key="3">
    <source>
        <dbReference type="Proteomes" id="UP000033519"/>
    </source>
</evidence>
<evidence type="ECO:0000313" key="2">
    <source>
        <dbReference type="EMBL" id="SFC78042.1"/>
    </source>
</evidence>
<accession>A0A0F5PT47</accession>
<dbReference type="Proteomes" id="UP000033519">
    <property type="component" value="Unassembled WGS sequence"/>
</dbReference>
<dbReference type="PATRIC" id="fig|728005.3.peg.1739"/>
<dbReference type="RefSeq" id="WP_046172291.1">
    <property type="nucleotide sequence ID" value="NZ_FOMB01000011.1"/>
</dbReference>
<keyword evidence="3" id="KW-1185">Reference proteome</keyword>
<evidence type="ECO:0000313" key="4">
    <source>
        <dbReference type="Proteomes" id="UP000182258"/>
    </source>
</evidence>
<dbReference type="Proteomes" id="UP000182258">
    <property type="component" value="Unassembled WGS sequence"/>
</dbReference>
<dbReference type="STRING" id="728005.SAMN04488059_11125"/>
<dbReference type="Gene3D" id="3.40.50.1980">
    <property type="entry name" value="Nitrogenase molybdenum iron protein domain"/>
    <property type="match status" value="1"/>
</dbReference>
<name>A0A0F5PT47_9HYPH</name>
<organism evidence="2 4">
    <name type="scientific">Devosia psychrophila</name>
    <dbReference type="NCBI Taxonomy" id="728005"/>
    <lineage>
        <taxon>Bacteria</taxon>
        <taxon>Pseudomonadati</taxon>
        <taxon>Pseudomonadota</taxon>
        <taxon>Alphaproteobacteria</taxon>
        <taxon>Hyphomicrobiales</taxon>
        <taxon>Devosiaceae</taxon>
        <taxon>Devosia</taxon>
    </lineage>
</organism>
<gene>
    <name evidence="2" type="ORF">SAMN04488059_11125</name>
    <name evidence="1" type="ORF">WH91_17580</name>
</gene>
<dbReference type="EMBL" id="FOMB01000011">
    <property type="protein sequence ID" value="SFC78042.1"/>
    <property type="molecule type" value="Genomic_DNA"/>
</dbReference>
<protein>
    <submittedName>
        <fullName evidence="2">Uncharacterized protein</fullName>
    </submittedName>
</protein>
<evidence type="ECO:0000313" key="1">
    <source>
        <dbReference type="EMBL" id="KKC31823.1"/>
    </source>
</evidence>
<dbReference type="EMBL" id="LAPV01000153">
    <property type="protein sequence ID" value="KKC31823.1"/>
    <property type="molecule type" value="Genomic_DNA"/>
</dbReference>